<dbReference type="SUPFAM" id="SSF52540">
    <property type="entry name" value="P-loop containing nucleoside triphosphate hydrolases"/>
    <property type="match status" value="2"/>
</dbReference>
<dbReference type="RefSeq" id="WP_080798810.1">
    <property type="nucleotide sequence ID" value="NZ_LT828540.1"/>
</dbReference>
<evidence type="ECO:0000259" key="1">
    <source>
        <dbReference type="PROSITE" id="PS51192"/>
    </source>
</evidence>
<dbReference type="CDD" id="cd17926">
    <property type="entry name" value="DEXHc_RE"/>
    <property type="match status" value="1"/>
</dbReference>
<protein>
    <recommendedName>
        <fullName evidence="5">Type III restriction protein res subunit</fullName>
    </recommendedName>
</protein>
<dbReference type="AlphaFoldDB" id="A0A1W1H5Y1"/>
<proteinExistence type="predicted"/>
<dbReference type="InterPro" id="IPR027417">
    <property type="entry name" value="P-loop_NTPase"/>
</dbReference>
<dbReference type="SMART" id="SM00487">
    <property type="entry name" value="DEXDc"/>
    <property type="match status" value="1"/>
</dbReference>
<evidence type="ECO:0008006" key="5">
    <source>
        <dbReference type="Google" id="ProtNLM"/>
    </source>
</evidence>
<dbReference type="SMART" id="SM00490">
    <property type="entry name" value="HELICc"/>
    <property type="match status" value="1"/>
</dbReference>
<dbReference type="EMBL" id="FWEV01000024">
    <property type="protein sequence ID" value="SLM27891.1"/>
    <property type="molecule type" value="Genomic_DNA"/>
</dbReference>
<dbReference type="Proteomes" id="UP000191931">
    <property type="component" value="Unassembled WGS sequence"/>
</dbReference>
<dbReference type="STRING" id="1246637.MTBBW1_120012"/>
<dbReference type="InterPro" id="IPR006935">
    <property type="entry name" value="Helicase/UvrB_N"/>
</dbReference>
<accession>A0A1W1H5Y1</accession>
<dbReference type="PANTHER" id="PTHR47396">
    <property type="entry name" value="TYPE I RESTRICTION ENZYME ECOKI R PROTEIN"/>
    <property type="match status" value="1"/>
</dbReference>
<reference evidence="3 4" key="1">
    <citation type="submission" date="2017-03" db="EMBL/GenBank/DDBJ databases">
        <authorList>
            <person name="Afonso C.L."/>
            <person name="Miller P.J."/>
            <person name="Scott M.A."/>
            <person name="Spackman E."/>
            <person name="Goraichik I."/>
            <person name="Dimitrov K.M."/>
            <person name="Suarez D.L."/>
            <person name="Swayne D.E."/>
        </authorList>
    </citation>
    <scope>NUCLEOTIDE SEQUENCE [LARGE SCALE GENOMIC DNA]</scope>
    <source>
        <strain evidence="3">PRJEB14757</strain>
    </source>
</reference>
<dbReference type="Gene3D" id="3.40.50.300">
    <property type="entry name" value="P-loop containing nucleotide triphosphate hydrolases"/>
    <property type="match status" value="2"/>
</dbReference>
<dbReference type="InterPro" id="IPR050742">
    <property type="entry name" value="Helicase_Restrict-Modif_Enz"/>
</dbReference>
<evidence type="ECO:0000259" key="2">
    <source>
        <dbReference type="PROSITE" id="PS51194"/>
    </source>
</evidence>
<dbReference type="GO" id="GO:0005829">
    <property type="term" value="C:cytosol"/>
    <property type="evidence" value="ECO:0007669"/>
    <property type="project" value="TreeGrafter"/>
</dbReference>
<name>A0A1W1H5Y1_9BACT</name>
<feature type="domain" description="Helicase ATP-binding" evidence="1">
    <location>
        <begin position="114"/>
        <end position="262"/>
    </location>
</feature>
<dbReference type="PANTHER" id="PTHR47396:SF1">
    <property type="entry name" value="ATP-DEPENDENT HELICASE IRC3-RELATED"/>
    <property type="match status" value="1"/>
</dbReference>
<feature type="domain" description="Helicase C-terminal" evidence="2">
    <location>
        <begin position="313"/>
        <end position="466"/>
    </location>
</feature>
<dbReference type="PROSITE" id="PS51192">
    <property type="entry name" value="HELICASE_ATP_BIND_1"/>
    <property type="match status" value="1"/>
</dbReference>
<dbReference type="GO" id="GO:0005524">
    <property type="term" value="F:ATP binding"/>
    <property type="evidence" value="ECO:0007669"/>
    <property type="project" value="InterPro"/>
</dbReference>
<dbReference type="PROSITE" id="PS51194">
    <property type="entry name" value="HELICASE_CTER"/>
    <property type="match status" value="1"/>
</dbReference>
<dbReference type="InterPro" id="IPR001650">
    <property type="entry name" value="Helicase_C-like"/>
</dbReference>
<dbReference type="GO" id="GO:0016787">
    <property type="term" value="F:hydrolase activity"/>
    <property type="evidence" value="ECO:0007669"/>
    <property type="project" value="InterPro"/>
</dbReference>
<dbReference type="GO" id="GO:0003677">
    <property type="term" value="F:DNA binding"/>
    <property type="evidence" value="ECO:0007669"/>
    <property type="project" value="InterPro"/>
</dbReference>
<dbReference type="CDD" id="cd18785">
    <property type="entry name" value="SF2_C"/>
    <property type="match status" value="1"/>
</dbReference>
<dbReference type="InterPro" id="IPR014001">
    <property type="entry name" value="Helicase_ATP-bd"/>
</dbReference>
<gene>
    <name evidence="3" type="ORF">MTBBW1_120012</name>
</gene>
<keyword evidence="4" id="KW-1185">Reference proteome</keyword>
<evidence type="ECO:0000313" key="4">
    <source>
        <dbReference type="Proteomes" id="UP000191931"/>
    </source>
</evidence>
<dbReference type="Pfam" id="PF04851">
    <property type="entry name" value="ResIII"/>
    <property type="match status" value="1"/>
</dbReference>
<evidence type="ECO:0000313" key="3">
    <source>
        <dbReference type="EMBL" id="SLM27891.1"/>
    </source>
</evidence>
<sequence>MEFILNDRLVLKDIENADTLDRVKQQLTLDNPQYILLNNLGKWTGNTPRKLKFYENSEESPQTLSCPRGFADRAYKICKEFNEKILLRDERRVLEPVDITFYGTLHDFQKRAVTGDLFKNTHGVLSAGTGSGKTVMALYIIASRRQPALVVVHTVELLRQWQERIETFLGIPAEEVGIIGGGKFRAGEKLTVGLYQSIRKRVDELKPIFGHIIVDECHKCPSKTFTEAVSGFDAKFRLGLTATGYRRDKLDALIFMTLGELRHTIEKTPLVESGKLCSAQVVCRQTEFETILDASLNYPAVIKALSLDHLRNSLICRDIAMEDRPGIRLVLTDRREHALTLKHMLENNHGVSSEVLTGNTPKNQRESIVKALGRGEVSTLMATGQLIGEGFDLPELATLFLVMPIKFKGRLIQYIGRILRPAEGKSEALIYDYIDLNVGVLKASATTRIETYRKEGITVDCKLAEW</sequence>
<dbReference type="Pfam" id="PF00271">
    <property type="entry name" value="Helicase_C"/>
    <property type="match status" value="1"/>
</dbReference>
<dbReference type="OrthoDB" id="9804086at2"/>
<organism evidence="3 4">
    <name type="scientific">Desulfamplus magnetovallimortis</name>
    <dbReference type="NCBI Taxonomy" id="1246637"/>
    <lineage>
        <taxon>Bacteria</taxon>
        <taxon>Pseudomonadati</taxon>
        <taxon>Thermodesulfobacteriota</taxon>
        <taxon>Desulfobacteria</taxon>
        <taxon>Desulfobacterales</taxon>
        <taxon>Desulfobacteraceae</taxon>
        <taxon>Desulfamplus</taxon>
    </lineage>
</organism>